<evidence type="ECO:0000313" key="12">
    <source>
        <dbReference type="EMBL" id="EFG83569.1"/>
    </source>
</evidence>
<comment type="similarity">
    <text evidence="2 10">Belongs to the binding-protein-dependent transport system permease family. CysTW subfamily.</text>
</comment>
<dbReference type="Gene3D" id="1.10.3720.10">
    <property type="entry name" value="MetI-like"/>
    <property type="match status" value="1"/>
</dbReference>
<keyword evidence="7 10" id="KW-0812">Transmembrane</keyword>
<feature type="transmembrane region" description="Helical" evidence="10">
    <location>
        <begin position="159"/>
        <end position="183"/>
    </location>
</feature>
<evidence type="ECO:0000313" key="13">
    <source>
        <dbReference type="Proteomes" id="UP000006468"/>
    </source>
</evidence>
<evidence type="ECO:0000256" key="5">
    <source>
        <dbReference type="ARBA" id="ARBA00022475"/>
    </source>
</evidence>
<feature type="transmembrane region" description="Helical" evidence="10">
    <location>
        <begin position="189"/>
        <end position="208"/>
    </location>
</feature>
<evidence type="ECO:0000256" key="6">
    <source>
        <dbReference type="ARBA" id="ARBA00022592"/>
    </source>
</evidence>
<dbReference type="PANTHER" id="PTHR42922:SF1">
    <property type="entry name" value="PHOSPHATE TRANSPORT SYSTEM PERMEASE PROTEIN PSTA"/>
    <property type="match status" value="1"/>
</dbReference>
<dbReference type="InterPro" id="IPR000515">
    <property type="entry name" value="MetI-like"/>
</dbReference>
<keyword evidence="8 10" id="KW-1133">Transmembrane helix</keyword>
<evidence type="ECO:0000256" key="2">
    <source>
        <dbReference type="ARBA" id="ARBA00007069"/>
    </source>
</evidence>
<proteinExistence type="inferred from homology"/>
<evidence type="ECO:0000259" key="11">
    <source>
        <dbReference type="PROSITE" id="PS50928"/>
    </source>
</evidence>
<dbReference type="GO" id="GO:0005886">
    <property type="term" value="C:plasma membrane"/>
    <property type="evidence" value="ECO:0007669"/>
    <property type="project" value="UniProtKB-SubCell"/>
</dbReference>
<dbReference type="CDD" id="cd06261">
    <property type="entry name" value="TM_PBP2"/>
    <property type="match status" value="1"/>
</dbReference>
<dbReference type="PROSITE" id="PS50928">
    <property type="entry name" value="ABC_TM1"/>
    <property type="match status" value="1"/>
</dbReference>
<dbReference type="InterPro" id="IPR005672">
    <property type="entry name" value="Phosphate_PstA"/>
</dbReference>
<evidence type="ECO:0000256" key="10">
    <source>
        <dbReference type="RuleBase" id="RU363043"/>
    </source>
</evidence>
<dbReference type="GO" id="GO:0035435">
    <property type="term" value="P:phosphate ion transmembrane transport"/>
    <property type="evidence" value="ECO:0007669"/>
    <property type="project" value="InterPro"/>
</dbReference>
<dbReference type="SUPFAM" id="SSF161098">
    <property type="entry name" value="MetI-like"/>
    <property type="match status" value="1"/>
</dbReference>
<organism evidence="12 13">
    <name type="scientific">Novacetimonas hansenii ATCC 23769</name>
    <dbReference type="NCBI Taxonomy" id="714995"/>
    <lineage>
        <taxon>Bacteria</taxon>
        <taxon>Pseudomonadati</taxon>
        <taxon>Pseudomonadota</taxon>
        <taxon>Alphaproteobacteria</taxon>
        <taxon>Acetobacterales</taxon>
        <taxon>Acetobacteraceae</taxon>
        <taxon>Novacetimonas</taxon>
    </lineage>
</organism>
<gene>
    <name evidence="12" type="ORF">GXY_12318</name>
</gene>
<dbReference type="InterPro" id="IPR035906">
    <property type="entry name" value="MetI-like_sf"/>
</dbReference>
<dbReference type="Pfam" id="PF00528">
    <property type="entry name" value="BPD_transp_1"/>
    <property type="match status" value="1"/>
</dbReference>
<dbReference type="PANTHER" id="PTHR42922">
    <property type="entry name" value="PHOSPHATE TRANSPORT SYSTEM PERMEASE PROTEIN PSTA"/>
    <property type="match status" value="1"/>
</dbReference>
<dbReference type="Proteomes" id="UP000006468">
    <property type="component" value="Chromosome"/>
</dbReference>
<evidence type="ECO:0000256" key="7">
    <source>
        <dbReference type="ARBA" id="ARBA00022692"/>
    </source>
</evidence>
<keyword evidence="4" id="KW-0813">Transport</keyword>
<dbReference type="NCBIfam" id="TIGR00974">
    <property type="entry name" value="3a0107s02c"/>
    <property type="match status" value="1"/>
</dbReference>
<name>D5QGX6_NOVHA</name>
<feature type="transmembrane region" description="Helical" evidence="10">
    <location>
        <begin position="125"/>
        <end position="147"/>
    </location>
</feature>
<feature type="transmembrane region" description="Helical" evidence="10">
    <location>
        <begin position="71"/>
        <end position="92"/>
    </location>
</feature>
<evidence type="ECO:0000256" key="3">
    <source>
        <dbReference type="ARBA" id="ARBA00016864"/>
    </source>
</evidence>
<protein>
    <recommendedName>
        <fullName evidence="3 10">Phosphate transport system permease protein PstA</fullName>
    </recommendedName>
</protein>
<evidence type="ECO:0000256" key="9">
    <source>
        <dbReference type="ARBA" id="ARBA00023136"/>
    </source>
</evidence>
<dbReference type="HOGENOM" id="CLU_033621_2_0_5"/>
<comment type="caution">
    <text evidence="10">Lacks conserved residue(s) required for the propagation of feature annotation.</text>
</comment>
<keyword evidence="5 10" id="KW-1003">Cell membrane</keyword>
<dbReference type="GO" id="GO:0005315">
    <property type="term" value="F:phosphate transmembrane transporter activity"/>
    <property type="evidence" value="ECO:0007669"/>
    <property type="project" value="InterPro"/>
</dbReference>
<comment type="caution">
    <text evidence="12">The sequence shown here is derived from an EMBL/GenBank/DDBJ whole genome shotgun (WGS) entry which is preliminary data.</text>
</comment>
<keyword evidence="6" id="KW-0592">Phosphate transport</keyword>
<evidence type="ECO:0000256" key="4">
    <source>
        <dbReference type="ARBA" id="ARBA00022448"/>
    </source>
</evidence>
<keyword evidence="9 10" id="KW-0472">Membrane</keyword>
<evidence type="ECO:0000256" key="8">
    <source>
        <dbReference type="ARBA" id="ARBA00022989"/>
    </source>
</evidence>
<sequence length="334" mass="34795">MFALAAAFGADGQVMDIRETSPRLDAPLAGDARASGTADAPCAGVGCAGAGWRRDGAFDARRRLADRVATGFCHIATALVLLMLTSILFVLLRNGLAGISWRTFTHITLAPGHGGGLANAIVGSLMQTGLAVLIGAPAGLLAGIYLAEFAATDGRLLGAVRFVSDLLLSAPSILVGLFIYMIVVVPSGHFSGIAGALALAMLVVPVVVRTTEDMLRLVPVAMREAAFALGAPRWRVVLFICLRAARDGVATGILLALARVSGETAPLLFTSLGNMNWSVRPDAPMASLPIAIYQYAGSAYPDWTQMAWTGAMLITAGILMINIAVRVGLGRNRK</sequence>
<reference evidence="12 13" key="1">
    <citation type="journal article" date="2010" name="J. Bacteriol.">
        <title>Genome sequence of a cellulose-producing bacterium, Gluconacetobacter hansenii ATCC 23769.</title>
        <authorList>
            <person name="Iyer P.R."/>
            <person name="Geib S.M."/>
            <person name="Catchmark J."/>
            <person name="Kao T.H."/>
            <person name="Tien M."/>
        </authorList>
    </citation>
    <scope>NUCLEOTIDE SEQUENCE [LARGE SCALE GENOMIC DNA]</scope>
    <source>
        <strain evidence="12 13">ATCC 23769</strain>
    </source>
</reference>
<dbReference type="AlphaFoldDB" id="D5QGX6"/>
<feature type="transmembrane region" description="Helical" evidence="10">
    <location>
        <begin position="307"/>
        <end position="329"/>
    </location>
</feature>
<evidence type="ECO:0000256" key="1">
    <source>
        <dbReference type="ARBA" id="ARBA00004651"/>
    </source>
</evidence>
<dbReference type="EMBL" id="ADTV01000047">
    <property type="protein sequence ID" value="EFG83569.1"/>
    <property type="molecule type" value="Genomic_DNA"/>
</dbReference>
<feature type="domain" description="ABC transmembrane type-1" evidence="11">
    <location>
        <begin position="121"/>
        <end position="325"/>
    </location>
</feature>
<comment type="subcellular location">
    <subcellularLocation>
        <location evidence="10">Cell inner membrane</location>
        <topology evidence="10">Multi-pass membrane protein</topology>
    </subcellularLocation>
    <subcellularLocation>
        <location evidence="1">Cell membrane</location>
        <topology evidence="1">Multi-pass membrane protein</topology>
    </subcellularLocation>
</comment>
<dbReference type="InterPro" id="IPR051408">
    <property type="entry name" value="Phosphate_transprt_permease"/>
</dbReference>
<accession>D5QGX6</accession>